<dbReference type="InterPro" id="IPR023346">
    <property type="entry name" value="Lysozyme-like_dom_sf"/>
</dbReference>
<accession>A0A1G2U5B4</accession>
<evidence type="ECO:0008006" key="5">
    <source>
        <dbReference type="Google" id="ProtNLM"/>
    </source>
</evidence>
<reference evidence="3 4" key="1">
    <citation type="journal article" date="2016" name="Nat. Commun.">
        <title>Thousands of microbial genomes shed light on interconnected biogeochemical processes in an aquifer system.</title>
        <authorList>
            <person name="Anantharaman K."/>
            <person name="Brown C.T."/>
            <person name="Hug L.A."/>
            <person name="Sharon I."/>
            <person name="Castelle C.J."/>
            <person name="Probst A.J."/>
            <person name="Thomas B.C."/>
            <person name="Singh A."/>
            <person name="Wilkins M.J."/>
            <person name="Karaoz U."/>
            <person name="Brodie E.L."/>
            <person name="Williams K.H."/>
            <person name="Hubbard S.S."/>
            <person name="Banfield J.F."/>
        </authorList>
    </citation>
    <scope>NUCLEOTIDE SEQUENCE [LARGE SCALE GENOMIC DNA]</scope>
</reference>
<evidence type="ECO:0000313" key="3">
    <source>
        <dbReference type="EMBL" id="OHB04678.1"/>
    </source>
</evidence>
<dbReference type="AlphaFoldDB" id="A0A1G2U5B4"/>
<dbReference type="Proteomes" id="UP000179283">
    <property type="component" value="Unassembled WGS sequence"/>
</dbReference>
<sequence>MLKRLLIVIPVVALVFSVVPILAHAQSASQIAEQEDKLKAEYAELEKEIAEWQKVLDDTRKKANTLDGDVKILTAKIKEAEAAIRAKNIAITNLSKEINKKNTRINELEGRISEGRASLAQLIRKTNELDSYSLPEVVFATADISEFFGDFDSFFAIKRSLKEHFAIIREAKANTEEEKQQLDVKKNQEADAKYAVEQKKKTIAQSEAEKKKLLAITKQEEKTYQTVLAERQARAAQIRAALFRLRDTEGIQFGQALEYANAAQAKTGVRAALILAILTQESDLGKNQGSCLLSSLDTGDGVGKNTGTIFEQVMKAPRDTAPFGDITNRLGRDWKLTPVSCPPGQKYVVGRGFGGGMGPSQFIPSTWELFKARIGQSVGVSANQSDPWNPAHAFIATAIYMSDLGASSGTYSAERNSACKYYSGANCQPGRKPANVFYGDQVMAKAEEIQANIDFLKGI</sequence>
<evidence type="ECO:0000313" key="4">
    <source>
        <dbReference type="Proteomes" id="UP000179283"/>
    </source>
</evidence>
<proteinExistence type="predicted"/>
<comment type="caution">
    <text evidence="3">The sequence shown here is derived from an EMBL/GenBank/DDBJ whole genome shotgun (WGS) entry which is preliminary data.</text>
</comment>
<organism evidence="3 4">
    <name type="scientific">Candidatus Zambryskibacteria bacterium RIFCSPLOWO2_01_FULL_43_17</name>
    <dbReference type="NCBI Taxonomy" id="1802760"/>
    <lineage>
        <taxon>Bacteria</taxon>
        <taxon>Candidatus Zambryskiibacteriota</taxon>
    </lineage>
</organism>
<dbReference type="Gene3D" id="6.10.250.3150">
    <property type="match status" value="1"/>
</dbReference>
<evidence type="ECO:0000256" key="2">
    <source>
        <dbReference type="SAM" id="SignalP"/>
    </source>
</evidence>
<feature type="signal peptide" evidence="2">
    <location>
        <begin position="1"/>
        <end position="25"/>
    </location>
</feature>
<feature type="chain" id="PRO_5009584678" description="Transglycosylase SLT domain-containing protein" evidence="2">
    <location>
        <begin position="26"/>
        <end position="459"/>
    </location>
</feature>
<keyword evidence="2" id="KW-0732">Signal</keyword>
<keyword evidence="1" id="KW-0175">Coiled coil</keyword>
<feature type="coiled-coil region" evidence="1">
    <location>
        <begin position="28"/>
        <end position="125"/>
    </location>
</feature>
<feature type="coiled-coil region" evidence="1">
    <location>
        <begin position="168"/>
        <end position="216"/>
    </location>
</feature>
<dbReference type="SUPFAM" id="SSF53955">
    <property type="entry name" value="Lysozyme-like"/>
    <property type="match status" value="1"/>
</dbReference>
<protein>
    <recommendedName>
        <fullName evidence="5">Transglycosylase SLT domain-containing protein</fullName>
    </recommendedName>
</protein>
<gene>
    <name evidence="3" type="ORF">A2920_02010</name>
</gene>
<name>A0A1G2U5B4_9BACT</name>
<dbReference type="EMBL" id="MHWD01000007">
    <property type="protein sequence ID" value="OHB04678.1"/>
    <property type="molecule type" value="Genomic_DNA"/>
</dbReference>
<evidence type="ECO:0000256" key="1">
    <source>
        <dbReference type="SAM" id="Coils"/>
    </source>
</evidence>